<evidence type="ECO:0000256" key="10">
    <source>
        <dbReference type="RuleBase" id="RU362022"/>
    </source>
</evidence>
<keyword evidence="7 10" id="KW-0812">Transmembrane</keyword>
<feature type="transmembrane region" description="Helical" evidence="10">
    <location>
        <begin position="232"/>
        <end position="251"/>
    </location>
</feature>
<evidence type="ECO:0000256" key="5">
    <source>
        <dbReference type="ARBA" id="ARBA00022679"/>
    </source>
</evidence>
<dbReference type="InterPro" id="IPR025770">
    <property type="entry name" value="PPMT_MeTrfase"/>
</dbReference>
<feature type="transmembrane region" description="Helical" evidence="10">
    <location>
        <begin position="65"/>
        <end position="87"/>
    </location>
</feature>
<evidence type="ECO:0000256" key="9">
    <source>
        <dbReference type="ARBA" id="ARBA00023136"/>
    </source>
</evidence>
<evidence type="ECO:0000313" key="13">
    <source>
        <dbReference type="Proteomes" id="UP001562354"/>
    </source>
</evidence>
<dbReference type="PANTHER" id="PTHR12714">
    <property type="entry name" value="PROTEIN-S ISOPRENYLCYSTEINE O-METHYLTRANSFERASE"/>
    <property type="match status" value="1"/>
</dbReference>
<feature type="region of interest" description="Disordered" evidence="11">
    <location>
        <begin position="18"/>
        <end position="52"/>
    </location>
</feature>
<evidence type="ECO:0000256" key="6">
    <source>
        <dbReference type="ARBA" id="ARBA00022691"/>
    </source>
</evidence>
<dbReference type="PROSITE" id="PS51564">
    <property type="entry name" value="SAM_ICMT"/>
    <property type="match status" value="1"/>
</dbReference>
<keyword evidence="10" id="KW-0256">Endoplasmic reticulum</keyword>
<dbReference type="Gene3D" id="1.20.120.1630">
    <property type="match status" value="1"/>
</dbReference>
<evidence type="ECO:0000313" key="12">
    <source>
        <dbReference type="EMBL" id="KAL1305950.1"/>
    </source>
</evidence>
<sequence length="285" mass="31213">MASSISVANTIGTPYTSIDDPDISRPTAVTASSSTMNGTPTARTTSPPYHDTSLSPSGYRSLSSIALHAFALGTSLGLCVLLAPYLALHHNRLWRLPEFIATLCIFHFLEFYTTARWNTPNARVSSFLLFSNGAAYNVAHASAMVEIAVSSLLFPRWQALGSSSLTLAVGAAMVVVGQVVRSVAMAEAGKSFNHIPQRKKRDDHVLVTSGVYAWVRHPSYFGYYYFAVGTQVVVGNKVCALVYAGVLWVFFRNRIADEEQYLIEFFGEEYVTFKKNVGTGLLFIK</sequence>
<dbReference type="EMBL" id="JBFMKM010000005">
    <property type="protein sequence ID" value="KAL1305950.1"/>
    <property type="molecule type" value="Genomic_DNA"/>
</dbReference>
<dbReference type="PANTHER" id="PTHR12714:SF9">
    <property type="entry name" value="PROTEIN-S-ISOPRENYLCYSTEINE O-METHYLTRANSFERASE"/>
    <property type="match status" value="1"/>
</dbReference>
<organism evidence="12 13">
    <name type="scientific">Neodothiora populina</name>
    <dbReference type="NCBI Taxonomy" id="2781224"/>
    <lineage>
        <taxon>Eukaryota</taxon>
        <taxon>Fungi</taxon>
        <taxon>Dikarya</taxon>
        <taxon>Ascomycota</taxon>
        <taxon>Pezizomycotina</taxon>
        <taxon>Dothideomycetes</taxon>
        <taxon>Dothideomycetidae</taxon>
        <taxon>Dothideales</taxon>
        <taxon>Dothioraceae</taxon>
        <taxon>Neodothiora</taxon>
    </lineage>
</organism>
<dbReference type="GeneID" id="95977790"/>
<evidence type="ECO:0000256" key="11">
    <source>
        <dbReference type="SAM" id="MobiDB-lite"/>
    </source>
</evidence>
<name>A0ABR3PJL9_9PEZI</name>
<keyword evidence="8 10" id="KW-1133">Transmembrane helix</keyword>
<keyword evidence="6 10" id="KW-0949">S-adenosyl-L-methionine</keyword>
<dbReference type="RefSeq" id="XP_069202223.1">
    <property type="nucleotide sequence ID" value="XM_069343672.1"/>
</dbReference>
<dbReference type="EC" id="2.1.1.100" evidence="3 10"/>
<keyword evidence="5" id="KW-0808">Transferase</keyword>
<keyword evidence="4 10" id="KW-0489">Methyltransferase</keyword>
<evidence type="ECO:0000256" key="3">
    <source>
        <dbReference type="ARBA" id="ARBA00012151"/>
    </source>
</evidence>
<feature type="transmembrane region" description="Helical" evidence="10">
    <location>
        <begin position="99"/>
        <end position="115"/>
    </location>
</feature>
<reference evidence="12 13" key="1">
    <citation type="submission" date="2024-07" db="EMBL/GenBank/DDBJ databases">
        <title>Draft sequence of the Neodothiora populina.</title>
        <authorList>
            <person name="Drown D.D."/>
            <person name="Schuette U.S."/>
            <person name="Buechlein A.B."/>
            <person name="Rusch D.R."/>
            <person name="Winton L.W."/>
            <person name="Adams G.A."/>
        </authorList>
    </citation>
    <scope>NUCLEOTIDE SEQUENCE [LARGE SCALE GENOMIC DNA]</scope>
    <source>
        <strain evidence="12 13">CPC 39397</strain>
    </source>
</reference>
<evidence type="ECO:0000256" key="7">
    <source>
        <dbReference type="ARBA" id="ARBA00022692"/>
    </source>
</evidence>
<accession>A0ABR3PJL9</accession>
<comment type="subcellular location">
    <subcellularLocation>
        <location evidence="10">Endoplasmic reticulum membrane</location>
        <topology evidence="10">Multi-pass membrane protein</topology>
    </subcellularLocation>
    <subcellularLocation>
        <location evidence="1">Membrane</location>
        <topology evidence="1">Multi-pass membrane protein</topology>
    </subcellularLocation>
</comment>
<comment type="similarity">
    <text evidence="2 10">Belongs to the class VI-like SAM-binding methyltransferase superfamily. Isoprenylcysteine carboxyl methyltransferase family.</text>
</comment>
<dbReference type="Pfam" id="PF04140">
    <property type="entry name" value="ICMT"/>
    <property type="match status" value="1"/>
</dbReference>
<feature type="transmembrane region" description="Helical" evidence="10">
    <location>
        <begin position="205"/>
        <end position="226"/>
    </location>
</feature>
<comment type="caution">
    <text evidence="12">The sequence shown here is derived from an EMBL/GenBank/DDBJ whole genome shotgun (WGS) entry which is preliminary data.</text>
</comment>
<keyword evidence="9 10" id="KW-0472">Membrane</keyword>
<feature type="transmembrane region" description="Helical" evidence="10">
    <location>
        <begin position="165"/>
        <end position="184"/>
    </location>
</feature>
<evidence type="ECO:0000256" key="4">
    <source>
        <dbReference type="ARBA" id="ARBA00022603"/>
    </source>
</evidence>
<proteinExistence type="inferred from homology"/>
<feature type="compositionally biased region" description="Polar residues" evidence="11">
    <location>
        <begin position="27"/>
        <end position="47"/>
    </location>
</feature>
<gene>
    <name evidence="12" type="ORF">AAFC00_004090</name>
</gene>
<evidence type="ECO:0000256" key="8">
    <source>
        <dbReference type="ARBA" id="ARBA00022989"/>
    </source>
</evidence>
<evidence type="ECO:0000256" key="2">
    <source>
        <dbReference type="ARBA" id="ARBA00009140"/>
    </source>
</evidence>
<dbReference type="InterPro" id="IPR007269">
    <property type="entry name" value="ICMT_MeTrfase"/>
</dbReference>
<dbReference type="Proteomes" id="UP001562354">
    <property type="component" value="Unassembled WGS sequence"/>
</dbReference>
<protein>
    <recommendedName>
        <fullName evidence="3 10">Protein-S-isoprenylcysteine O-methyltransferase</fullName>
        <ecNumber evidence="3 10">2.1.1.100</ecNumber>
    </recommendedName>
</protein>
<keyword evidence="13" id="KW-1185">Reference proteome</keyword>
<evidence type="ECO:0000256" key="1">
    <source>
        <dbReference type="ARBA" id="ARBA00004141"/>
    </source>
</evidence>
<feature type="transmembrane region" description="Helical" evidence="10">
    <location>
        <begin position="127"/>
        <end position="153"/>
    </location>
</feature>
<comment type="catalytic activity">
    <reaction evidence="10">
        <text>[protein]-C-terminal S-[(2E,6E)-farnesyl]-L-cysteine + S-adenosyl-L-methionine = [protein]-C-terminal S-[(2E,6E)-farnesyl]-L-cysteine methyl ester + S-adenosyl-L-homocysteine</text>
        <dbReference type="Rhea" id="RHEA:21672"/>
        <dbReference type="Rhea" id="RHEA-COMP:12125"/>
        <dbReference type="Rhea" id="RHEA-COMP:12126"/>
        <dbReference type="ChEBI" id="CHEBI:57856"/>
        <dbReference type="ChEBI" id="CHEBI:59789"/>
        <dbReference type="ChEBI" id="CHEBI:90510"/>
        <dbReference type="ChEBI" id="CHEBI:90511"/>
        <dbReference type="EC" id="2.1.1.100"/>
    </reaction>
</comment>